<dbReference type="EC" id="2.7.7.49" evidence="1"/>
<feature type="domain" description="Integrase catalytic" evidence="3">
    <location>
        <begin position="134"/>
        <end position="291"/>
    </location>
</feature>
<reference evidence="4" key="2">
    <citation type="submission" date="2025-05" db="UniProtKB">
        <authorList>
            <consortium name="EnsemblMetazoa"/>
        </authorList>
    </citation>
    <scope>IDENTIFICATION</scope>
    <source>
        <strain evidence="4">Foshan</strain>
    </source>
</reference>
<dbReference type="PANTHER" id="PTHR37984:SF11">
    <property type="entry name" value="INTEGRASE CATALYTIC DOMAIN-CONTAINING PROTEIN"/>
    <property type="match status" value="1"/>
</dbReference>
<feature type="compositionally biased region" description="Polar residues" evidence="2">
    <location>
        <begin position="397"/>
        <end position="411"/>
    </location>
</feature>
<dbReference type="Proteomes" id="UP000069940">
    <property type="component" value="Unassembled WGS sequence"/>
</dbReference>
<dbReference type="InterPro" id="IPR050951">
    <property type="entry name" value="Retrovirus_Pol_polyprotein"/>
</dbReference>
<evidence type="ECO:0000313" key="5">
    <source>
        <dbReference type="Proteomes" id="UP000069940"/>
    </source>
</evidence>
<keyword evidence="5" id="KW-1185">Reference proteome</keyword>
<dbReference type="Gene3D" id="3.30.420.10">
    <property type="entry name" value="Ribonuclease H-like superfamily/Ribonuclease H"/>
    <property type="match status" value="1"/>
</dbReference>
<dbReference type="InterPro" id="IPR036397">
    <property type="entry name" value="RNaseH_sf"/>
</dbReference>
<name>A0ABM1ZSL3_AEDAL</name>
<organism evidence="4 5">
    <name type="scientific">Aedes albopictus</name>
    <name type="common">Asian tiger mosquito</name>
    <name type="synonym">Stegomyia albopicta</name>
    <dbReference type="NCBI Taxonomy" id="7160"/>
    <lineage>
        <taxon>Eukaryota</taxon>
        <taxon>Metazoa</taxon>
        <taxon>Ecdysozoa</taxon>
        <taxon>Arthropoda</taxon>
        <taxon>Hexapoda</taxon>
        <taxon>Insecta</taxon>
        <taxon>Pterygota</taxon>
        <taxon>Neoptera</taxon>
        <taxon>Endopterygota</taxon>
        <taxon>Diptera</taxon>
        <taxon>Nematocera</taxon>
        <taxon>Culicoidea</taxon>
        <taxon>Culicidae</taxon>
        <taxon>Culicinae</taxon>
        <taxon>Aedini</taxon>
        <taxon>Aedes</taxon>
        <taxon>Stegomyia</taxon>
    </lineage>
</organism>
<feature type="region of interest" description="Disordered" evidence="2">
    <location>
        <begin position="397"/>
        <end position="435"/>
    </location>
</feature>
<evidence type="ECO:0000256" key="2">
    <source>
        <dbReference type="SAM" id="MobiDB-lite"/>
    </source>
</evidence>
<proteinExistence type="predicted"/>
<dbReference type="GeneID" id="134290579"/>
<dbReference type="Gene3D" id="1.10.340.70">
    <property type="match status" value="1"/>
</dbReference>
<protein>
    <recommendedName>
        <fullName evidence="1">RNA-directed DNA polymerase</fullName>
        <ecNumber evidence="1">2.7.7.49</ecNumber>
    </recommendedName>
</protein>
<reference evidence="5" key="1">
    <citation type="journal article" date="2015" name="Proc. Natl. Acad. Sci. U.S.A.">
        <title>Genome sequence of the Asian Tiger mosquito, Aedes albopictus, reveals insights into its biology, genetics, and evolution.</title>
        <authorList>
            <person name="Chen X.G."/>
            <person name="Jiang X."/>
            <person name="Gu J."/>
            <person name="Xu M."/>
            <person name="Wu Y."/>
            <person name="Deng Y."/>
            <person name="Zhang C."/>
            <person name="Bonizzoni M."/>
            <person name="Dermauw W."/>
            <person name="Vontas J."/>
            <person name="Armbruster P."/>
            <person name="Huang X."/>
            <person name="Yang Y."/>
            <person name="Zhang H."/>
            <person name="He W."/>
            <person name="Peng H."/>
            <person name="Liu Y."/>
            <person name="Wu K."/>
            <person name="Chen J."/>
            <person name="Lirakis M."/>
            <person name="Topalis P."/>
            <person name="Van Leeuwen T."/>
            <person name="Hall A.B."/>
            <person name="Jiang X."/>
            <person name="Thorpe C."/>
            <person name="Mueller R.L."/>
            <person name="Sun C."/>
            <person name="Waterhouse R.M."/>
            <person name="Yan G."/>
            <person name="Tu Z.J."/>
            <person name="Fang X."/>
            <person name="James A.A."/>
        </authorList>
    </citation>
    <scope>NUCLEOTIDE SEQUENCE [LARGE SCALE GENOMIC DNA]</scope>
    <source>
        <strain evidence="5">Foshan</strain>
    </source>
</reference>
<sequence length="449" mass="51417">MYIHHLLEASIPEAVTLQTVAEETQNDPILQELVHALETNVWTEDVRLYKPFKAELHVAEGVVMRGDRLIIPGKLQNQVLDCAHDGHPGMSSMKRRLRQKTWWPKMDDQCEKYVKKCNACTLVSSLGPPEPMLRTKMPEKAWTDVAVDFLGPLPTGHNLLVIVDYYSRFVEVVVMRKITAELTIEALFETFTRFGVPEVLRSDNGPQFISETFKSFCKEFGIVQQKTTPYWPQANGEVERMNSSILKRLRISQETNQDGWKWDLRNFLLMYNSTPHSTTGIAPSALMFGRVLRDKLPSVQQSSGQLAEGIQDKDWERKLKQADSTDKRRRVTPNELDVGDIVVAKRMTKDHKLSSNFDPEQFEIISRKGTDVQLRSLDTRKLYHRNVSHLKLITRTTDSAEGSQARENVITNPEEAAPSQEEPVQRPQRMSRAPGYLRDYVAVIETDIK</sequence>
<dbReference type="PROSITE" id="PS50994">
    <property type="entry name" value="INTEGRASE"/>
    <property type="match status" value="1"/>
</dbReference>
<dbReference type="Pfam" id="PF00665">
    <property type="entry name" value="rve"/>
    <property type="match status" value="1"/>
</dbReference>
<dbReference type="InterPro" id="IPR001584">
    <property type="entry name" value="Integrase_cat-core"/>
</dbReference>
<dbReference type="EnsemblMetazoa" id="AALFPA23_021261.R31424">
    <property type="protein sequence ID" value="AALFPA23_021261.P31424"/>
    <property type="gene ID" value="AALFPA23_021261"/>
</dbReference>
<dbReference type="Pfam" id="PF17921">
    <property type="entry name" value="Integrase_H2C2"/>
    <property type="match status" value="1"/>
</dbReference>
<dbReference type="InterPro" id="IPR041588">
    <property type="entry name" value="Integrase_H2C2"/>
</dbReference>
<dbReference type="SUPFAM" id="SSF53098">
    <property type="entry name" value="Ribonuclease H-like"/>
    <property type="match status" value="1"/>
</dbReference>
<dbReference type="RefSeq" id="XP_062713724.1">
    <property type="nucleotide sequence ID" value="XM_062857740.1"/>
</dbReference>
<evidence type="ECO:0000259" key="3">
    <source>
        <dbReference type="PROSITE" id="PS50994"/>
    </source>
</evidence>
<evidence type="ECO:0000313" key="4">
    <source>
        <dbReference type="EnsemblMetazoa" id="AALFPA23_021261.P31424"/>
    </source>
</evidence>
<accession>A0ABM1ZSL3</accession>
<dbReference type="InterPro" id="IPR012337">
    <property type="entry name" value="RNaseH-like_sf"/>
</dbReference>
<dbReference type="PANTHER" id="PTHR37984">
    <property type="entry name" value="PROTEIN CBG26694"/>
    <property type="match status" value="1"/>
</dbReference>
<evidence type="ECO:0000256" key="1">
    <source>
        <dbReference type="ARBA" id="ARBA00012493"/>
    </source>
</evidence>